<name>A0A6J7HU23_9ZZZZ</name>
<proteinExistence type="inferred from homology"/>
<dbReference type="InterPro" id="IPR002347">
    <property type="entry name" value="SDR_fam"/>
</dbReference>
<dbReference type="PRINTS" id="PR00080">
    <property type="entry name" value="SDRFAMILY"/>
</dbReference>
<reference evidence="2" key="1">
    <citation type="submission" date="2020-05" db="EMBL/GenBank/DDBJ databases">
        <authorList>
            <person name="Chiriac C."/>
            <person name="Salcher M."/>
            <person name="Ghai R."/>
            <person name="Kavagutti S V."/>
        </authorList>
    </citation>
    <scope>NUCLEOTIDE SEQUENCE</scope>
</reference>
<dbReference type="Gene3D" id="3.40.50.720">
    <property type="entry name" value="NAD(P)-binding Rossmann-like Domain"/>
    <property type="match status" value="1"/>
</dbReference>
<dbReference type="InterPro" id="IPR020904">
    <property type="entry name" value="Sc_DH/Rdtase_CS"/>
</dbReference>
<evidence type="ECO:0000313" key="2">
    <source>
        <dbReference type="EMBL" id="CAB4919790.1"/>
    </source>
</evidence>
<dbReference type="PANTHER" id="PTHR42879:SF2">
    <property type="entry name" value="3-OXOACYL-[ACYL-CARRIER-PROTEIN] REDUCTASE FABG"/>
    <property type="match status" value="1"/>
</dbReference>
<dbReference type="FunFam" id="3.40.50.720:FF:000084">
    <property type="entry name" value="Short-chain dehydrogenase reductase"/>
    <property type="match status" value="1"/>
</dbReference>
<dbReference type="InterPro" id="IPR050259">
    <property type="entry name" value="SDR"/>
</dbReference>
<dbReference type="PRINTS" id="PR00081">
    <property type="entry name" value="GDHRDH"/>
</dbReference>
<dbReference type="GO" id="GO:0032787">
    <property type="term" value="P:monocarboxylic acid metabolic process"/>
    <property type="evidence" value="ECO:0007669"/>
    <property type="project" value="UniProtKB-ARBA"/>
</dbReference>
<evidence type="ECO:0000256" key="1">
    <source>
        <dbReference type="ARBA" id="ARBA00006484"/>
    </source>
</evidence>
<dbReference type="PANTHER" id="PTHR42879">
    <property type="entry name" value="3-OXOACYL-(ACYL-CARRIER-PROTEIN) REDUCTASE"/>
    <property type="match status" value="1"/>
</dbReference>
<gene>
    <name evidence="2" type="ORF">UFOPK3610_01341</name>
</gene>
<protein>
    <submittedName>
        <fullName evidence="2">Unannotated protein</fullName>
    </submittedName>
</protein>
<dbReference type="Pfam" id="PF13561">
    <property type="entry name" value="adh_short_C2"/>
    <property type="match status" value="1"/>
</dbReference>
<organism evidence="2">
    <name type="scientific">freshwater metagenome</name>
    <dbReference type="NCBI Taxonomy" id="449393"/>
    <lineage>
        <taxon>unclassified sequences</taxon>
        <taxon>metagenomes</taxon>
        <taxon>ecological metagenomes</taxon>
    </lineage>
</organism>
<dbReference type="SUPFAM" id="SSF51735">
    <property type="entry name" value="NAD(P)-binding Rossmann-fold domains"/>
    <property type="match status" value="1"/>
</dbReference>
<dbReference type="InterPro" id="IPR036291">
    <property type="entry name" value="NAD(P)-bd_dom_sf"/>
</dbReference>
<sequence>MSSGITDLSRGTAVVTGAARGLGQHFAAALAEAGHDVAILDLDDASATRELIEKTGRRCLTVCGDASDPQDVRSFISDVRNELPPVRVLVNNAGISPYASFAETDFALWQRVSKVNLDSMYLMTHGLVEDICANGHGRIVNLTSSVVWDAQARNMTAYTMTKSAIVGFTRALAGELGAQGVTVNCIAPGIVLTPDIEDRVAESQLEIYRNRQAIPHITAPEDLISTLLYLVDERTRMVTGATLPVNAGRVIV</sequence>
<dbReference type="CDD" id="cd05233">
    <property type="entry name" value="SDR_c"/>
    <property type="match status" value="1"/>
</dbReference>
<accession>A0A6J7HU23</accession>
<comment type="similarity">
    <text evidence="1">Belongs to the short-chain dehydrogenases/reductases (SDR) family.</text>
</comment>
<dbReference type="AlphaFoldDB" id="A0A6J7HU23"/>
<dbReference type="EMBL" id="CAFBMR010000059">
    <property type="protein sequence ID" value="CAB4919790.1"/>
    <property type="molecule type" value="Genomic_DNA"/>
</dbReference>
<dbReference type="PROSITE" id="PS00061">
    <property type="entry name" value="ADH_SHORT"/>
    <property type="match status" value="1"/>
</dbReference>